<accession>A0ABP7Z6E2</accession>
<name>A0ABP7Z6E2_9ACTN</name>
<reference evidence="3" key="1">
    <citation type="journal article" date="2019" name="Int. J. Syst. Evol. Microbiol.">
        <title>The Global Catalogue of Microorganisms (GCM) 10K type strain sequencing project: providing services to taxonomists for standard genome sequencing and annotation.</title>
        <authorList>
            <consortium name="The Broad Institute Genomics Platform"/>
            <consortium name="The Broad Institute Genome Sequencing Center for Infectious Disease"/>
            <person name="Wu L."/>
            <person name="Ma J."/>
        </authorList>
    </citation>
    <scope>NUCLEOTIDE SEQUENCE [LARGE SCALE GENOMIC DNA]</scope>
    <source>
        <strain evidence="3">JCM 17316</strain>
    </source>
</reference>
<keyword evidence="3" id="KW-1185">Reference proteome</keyword>
<protein>
    <submittedName>
        <fullName evidence="2">Uncharacterized protein</fullName>
    </submittedName>
</protein>
<gene>
    <name evidence="2" type="ORF">GCM10022416_42140</name>
</gene>
<evidence type="ECO:0000256" key="1">
    <source>
        <dbReference type="SAM" id="MobiDB-lite"/>
    </source>
</evidence>
<evidence type="ECO:0000313" key="3">
    <source>
        <dbReference type="Proteomes" id="UP001500266"/>
    </source>
</evidence>
<dbReference type="Proteomes" id="UP001500266">
    <property type="component" value="Unassembled WGS sequence"/>
</dbReference>
<organism evidence="2 3">
    <name type="scientific">Actinomadura keratinilytica</name>
    <dbReference type="NCBI Taxonomy" id="547461"/>
    <lineage>
        <taxon>Bacteria</taxon>
        <taxon>Bacillati</taxon>
        <taxon>Actinomycetota</taxon>
        <taxon>Actinomycetes</taxon>
        <taxon>Streptosporangiales</taxon>
        <taxon>Thermomonosporaceae</taxon>
        <taxon>Actinomadura</taxon>
    </lineage>
</organism>
<dbReference type="EMBL" id="BAABDO010000071">
    <property type="protein sequence ID" value="GAA4148117.1"/>
    <property type="molecule type" value="Genomic_DNA"/>
</dbReference>
<sequence length="413" mass="44879">MSTEHWPIARPASARRAPSPGERIAAALRKSPIYVDPSLASALPKGRRRELLAHMRRSPVPVYVVLVPLVKGGTWEDPDQLLTVVHDRLGRDGAYLSLDDFQDQLAARQWGGTREQQQNTRYAAQVPFFLDEMKDAPLADRLIRAVDLIAAGRGKAEYEAATAHLGRTRSSTGSGKSDDGGGVPLPAVLGAAGLGAAAVAGLAVWRWRRTGRVPPPSRHRLPRTVLATALRANEEELREQAAREVVAFGELLDRTDVDASAPRVRALLTEALDAYQAAGKVLDAARGLPDLAGVLVLVDRGRDALESARSLAGGGREIPASPLCFFNPLHGDSAVAVNWRPLGSRERLRVKACHDCAKAVRAHRTPQVLLDRVDGRPVPYFEVDADDSLWARTGYGQLRGDLVQRILRGDLRR</sequence>
<feature type="region of interest" description="Disordered" evidence="1">
    <location>
        <begin position="1"/>
        <end position="21"/>
    </location>
</feature>
<comment type="caution">
    <text evidence="2">The sequence shown here is derived from an EMBL/GenBank/DDBJ whole genome shotgun (WGS) entry which is preliminary data.</text>
</comment>
<dbReference type="RefSeq" id="WP_345023204.1">
    <property type="nucleotide sequence ID" value="NZ_BAABDO010000071.1"/>
</dbReference>
<feature type="compositionally biased region" description="Low complexity" evidence="1">
    <location>
        <begin position="9"/>
        <end position="20"/>
    </location>
</feature>
<evidence type="ECO:0000313" key="2">
    <source>
        <dbReference type="EMBL" id="GAA4148117.1"/>
    </source>
</evidence>
<proteinExistence type="predicted"/>